<dbReference type="PANTHER" id="PTHR19944">
    <property type="entry name" value="MHC CLASS II-RELATED"/>
    <property type="match status" value="1"/>
</dbReference>
<dbReference type="Pfam" id="PF07654">
    <property type="entry name" value="C1-set"/>
    <property type="match status" value="2"/>
</dbReference>
<dbReference type="AlphaFoldDB" id="A0A8T0ANZ1"/>
<feature type="domain" description="Ig-like" evidence="3">
    <location>
        <begin position="47"/>
        <end position="137"/>
    </location>
</feature>
<dbReference type="InterPro" id="IPR036179">
    <property type="entry name" value="Ig-like_dom_sf"/>
</dbReference>
<evidence type="ECO:0000313" key="5">
    <source>
        <dbReference type="Proteomes" id="UP000606274"/>
    </source>
</evidence>
<dbReference type="PANTHER" id="PTHR19944:SF99">
    <property type="entry name" value="HLA CLASS II HISTOCOMPATIBILITY ANTIGEN, DRB1 BETA CHAIN"/>
    <property type="match status" value="1"/>
</dbReference>
<evidence type="ECO:0000313" key="4">
    <source>
        <dbReference type="EMBL" id="KAF7694854.1"/>
    </source>
</evidence>
<comment type="caution">
    <text evidence="4">The sequence shown here is derived from an EMBL/GenBank/DDBJ whole genome shotgun (WGS) entry which is preliminary data.</text>
</comment>
<keyword evidence="1" id="KW-0325">Glycoprotein</keyword>
<name>A0A8T0ANZ1_SILME</name>
<dbReference type="PROSITE" id="PS00290">
    <property type="entry name" value="IG_MHC"/>
    <property type="match status" value="1"/>
</dbReference>
<dbReference type="InterPro" id="IPR011162">
    <property type="entry name" value="MHC_I/II-like_Ag-recog"/>
</dbReference>
<dbReference type="InterPro" id="IPR003006">
    <property type="entry name" value="Ig/MHC_CS"/>
</dbReference>
<accession>A0A8T0ANZ1</accession>
<evidence type="ECO:0000256" key="1">
    <source>
        <dbReference type="ARBA" id="ARBA00023180"/>
    </source>
</evidence>
<dbReference type="Gene3D" id="2.60.40.10">
    <property type="entry name" value="Immunoglobulins"/>
    <property type="match status" value="2"/>
</dbReference>
<dbReference type="InterPro" id="IPR007110">
    <property type="entry name" value="Ig-like_dom"/>
</dbReference>
<dbReference type="PROSITE" id="PS50835">
    <property type="entry name" value="IG_LIKE"/>
    <property type="match status" value="2"/>
</dbReference>
<evidence type="ECO:0000259" key="3">
    <source>
        <dbReference type="PROSITE" id="PS50835"/>
    </source>
</evidence>
<proteinExistence type="predicted"/>
<dbReference type="SUPFAM" id="SSF54452">
    <property type="entry name" value="MHC antigen-recognition domain"/>
    <property type="match status" value="1"/>
</dbReference>
<keyword evidence="5" id="KW-1185">Reference proteome</keyword>
<reference evidence="4" key="1">
    <citation type="submission" date="2020-08" db="EMBL/GenBank/DDBJ databases">
        <title>Chromosome-level assembly of Southern catfish (Silurus meridionalis) provides insights into visual adaptation to the nocturnal and benthic lifestyles.</title>
        <authorList>
            <person name="Zhang Y."/>
            <person name="Wang D."/>
            <person name="Peng Z."/>
        </authorList>
    </citation>
    <scope>NUCLEOTIDE SEQUENCE</scope>
    <source>
        <strain evidence="4">SWU-2019-XX</strain>
        <tissue evidence="4">Muscle</tissue>
    </source>
</reference>
<dbReference type="SUPFAM" id="SSF48726">
    <property type="entry name" value="Immunoglobulin"/>
    <property type="match status" value="2"/>
</dbReference>
<dbReference type="InterPro" id="IPR013783">
    <property type="entry name" value="Ig-like_fold"/>
</dbReference>
<dbReference type="SMART" id="SM00407">
    <property type="entry name" value="IGc1"/>
    <property type="match status" value="2"/>
</dbReference>
<sequence length="266" mass="30735">MKTPDFADPIEWHDGYKYSVIEQDACKHNLDFAIKAFKNPSEALDAPQSSIYPRDDVHLGSKSTLVCFSTRFFPPPVRIRWTRNGLNVTDESTLSQYYPNKDNTYNQFSHLPFTPQEGDVYTCTVEHKALQIPKTITWVEPQVKVRSVKKSDGSHPAMLICTAYNFYPKFINVTWLRNGQKIKGDVTSTEKMANGDWYYQIHSHLQYMPESGEEISCVVEHASLKKPIIYKWDPSMRESDKKETLRTDPGAHINTGLYTEKHWSVY</sequence>
<evidence type="ECO:0000256" key="2">
    <source>
        <dbReference type="ARBA" id="ARBA00023319"/>
    </source>
</evidence>
<feature type="domain" description="Ig-like" evidence="3">
    <location>
        <begin position="141"/>
        <end position="229"/>
    </location>
</feature>
<dbReference type="EMBL" id="JABFDY010000017">
    <property type="protein sequence ID" value="KAF7694854.1"/>
    <property type="molecule type" value="Genomic_DNA"/>
</dbReference>
<dbReference type="InterPro" id="IPR050160">
    <property type="entry name" value="MHC/Immunoglobulin"/>
</dbReference>
<gene>
    <name evidence="4" type="ORF">HF521_006577</name>
</gene>
<dbReference type="InterPro" id="IPR003597">
    <property type="entry name" value="Ig_C1-set"/>
</dbReference>
<dbReference type="Proteomes" id="UP000606274">
    <property type="component" value="Unassembled WGS sequence"/>
</dbReference>
<protein>
    <recommendedName>
        <fullName evidence="3">Ig-like domain-containing protein</fullName>
    </recommendedName>
</protein>
<organism evidence="4 5">
    <name type="scientific">Silurus meridionalis</name>
    <name type="common">Southern catfish</name>
    <name type="synonym">Silurus soldatovi meridionalis</name>
    <dbReference type="NCBI Taxonomy" id="175797"/>
    <lineage>
        <taxon>Eukaryota</taxon>
        <taxon>Metazoa</taxon>
        <taxon>Chordata</taxon>
        <taxon>Craniata</taxon>
        <taxon>Vertebrata</taxon>
        <taxon>Euteleostomi</taxon>
        <taxon>Actinopterygii</taxon>
        <taxon>Neopterygii</taxon>
        <taxon>Teleostei</taxon>
        <taxon>Ostariophysi</taxon>
        <taxon>Siluriformes</taxon>
        <taxon>Siluridae</taxon>
        <taxon>Silurus</taxon>
    </lineage>
</organism>
<keyword evidence="2" id="KW-0393">Immunoglobulin domain</keyword>